<dbReference type="EMBL" id="OZ034822">
    <property type="protein sequence ID" value="CAL1410870.1"/>
    <property type="molecule type" value="Genomic_DNA"/>
</dbReference>
<proteinExistence type="predicted"/>
<reference evidence="1 2" key="1">
    <citation type="submission" date="2024-04" db="EMBL/GenBank/DDBJ databases">
        <authorList>
            <person name="Fracassetti M."/>
        </authorList>
    </citation>
    <scope>NUCLEOTIDE SEQUENCE [LARGE SCALE GENOMIC DNA]</scope>
</reference>
<evidence type="ECO:0000313" key="2">
    <source>
        <dbReference type="Proteomes" id="UP001497516"/>
    </source>
</evidence>
<keyword evidence="2" id="KW-1185">Reference proteome</keyword>
<evidence type="ECO:0000313" key="1">
    <source>
        <dbReference type="EMBL" id="CAL1410870.1"/>
    </source>
</evidence>
<gene>
    <name evidence="1" type="ORF">LTRI10_LOCUS50257</name>
</gene>
<dbReference type="AlphaFoldDB" id="A0AAV2GN23"/>
<accession>A0AAV2GN23</accession>
<sequence>MLLGRKRRCFGKKKIEIDRRQEPPVGCRPGRQEPPVVAVAPPLLLWRPPTSNPRVAKPPALRRCSSSASAPLLSAPPQSASRSLLLLKSAGAPLSPLLKKSAGSLDLFI</sequence>
<organism evidence="1 2">
    <name type="scientific">Linum trigynum</name>
    <dbReference type="NCBI Taxonomy" id="586398"/>
    <lineage>
        <taxon>Eukaryota</taxon>
        <taxon>Viridiplantae</taxon>
        <taxon>Streptophyta</taxon>
        <taxon>Embryophyta</taxon>
        <taxon>Tracheophyta</taxon>
        <taxon>Spermatophyta</taxon>
        <taxon>Magnoliopsida</taxon>
        <taxon>eudicotyledons</taxon>
        <taxon>Gunneridae</taxon>
        <taxon>Pentapetalae</taxon>
        <taxon>rosids</taxon>
        <taxon>fabids</taxon>
        <taxon>Malpighiales</taxon>
        <taxon>Linaceae</taxon>
        <taxon>Linum</taxon>
    </lineage>
</organism>
<protein>
    <submittedName>
        <fullName evidence="1">Uncharacterized protein</fullName>
    </submittedName>
</protein>
<name>A0AAV2GN23_9ROSI</name>
<dbReference type="Proteomes" id="UP001497516">
    <property type="component" value="Chromosome 9"/>
</dbReference>